<gene>
    <name evidence="2" type="ORF">DFP90_10194</name>
</gene>
<dbReference type="InterPro" id="IPR009935">
    <property type="entry name" value="DUF1467"/>
</dbReference>
<protein>
    <submittedName>
        <fullName evidence="2">Putative secreted protein</fullName>
    </submittedName>
</protein>
<sequence length="80" mass="8952">MGQMNIATAIMVYLFLWWGLFFMFLPFGVRHEEKAEGGNDPGAPDRPLLWKKAGAASIGAGLLFLVWWYLLDTGLFSLVS</sequence>
<keyword evidence="1" id="KW-1133">Transmembrane helix</keyword>
<comment type="caution">
    <text evidence="2">The sequence shown here is derived from an EMBL/GenBank/DDBJ whole genome shotgun (WGS) entry which is preliminary data.</text>
</comment>
<organism evidence="2 3">
    <name type="scientific">Aestuariispira insulae</name>
    <dbReference type="NCBI Taxonomy" id="1461337"/>
    <lineage>
        <taxon>Bacteria</taxon>
        <taxon>Pseudomonadati</taxon>
        <taxon>Pseudomonadota</taxon>
        <taxon>Alphaproteobacteria</taxon>
        <taxon>Rhodospirillales</taxon>
        <taxon>Kiloniellaceae</taxon>
        <taxon>Aestuariispira</taxon>
    </lineage>
</organism>
<feature type="transmembrane region" description="Helical" evidence="1">
    <location>
        <begin position="6"/>
        <end position="29"/>
    </location>
</feature>
<evidence type="ECO:0000313" key="3">
    <source>
        <dbReference type="Proteomes" id="UP000256845"/>
    </source>
</evidence>
<name>A0A3D9HUZ6_9PROT</name>
<dbReference type="EMBL" id="QRDW01000001">
    <property type="protein sequence ID" value="RED53312.1"/>
    <property type="molecule type" value="Genomic_DNA"/>
</dbReference>
<evidence type="ECO:0000256" key="1">
    <source>
        <dbReference type="SAM" id="Phobius"/>
    </source>
</evidence>
<dbReference type="Proteomes" id="UP000256845">
    <property type="component" value="Unassembled WGS sequence"/>
</dbReference>
<dbReference type="AlphaFoldDB" id="A0A3D9HUZ6"/>
<dbReference type="RefSeq" id="WP_218044540.1">
    <property type="nucleotide sequence ID" value="NZ_QRDW01000001.1"/>
</dbReference>
<dbReference type="Pfam" id="PF07330">
    <property type="entry name" value="DUF1467"/>
    <property type="match status" value="1"/>
</dbReference>
<feature type="transmembrane region" description="Helical" evidence="1">
    <location>
        <begin position="49"/>
        <end position="70"/>
    </location>
</feature>
<keyword evidence="1" id="KW-0812">Transmembrane</keyword>
<evidence type="ECO:0000313" key="2">
    <source>
        <dbReference type="EMBL" id="RED53312.1"/>
    </source>
</evidence>
<proteinExistence type="predicted"/>
<keyword evidence="1" id="KW-0472">Membrane</keyword>
<keyword evidence="3" id="KW-1185">Reference proteome</keyword>
<accession>A0A3D9HUZ6</accession>
<reference evidence="2 3" key="1">
    <citation type="submission" date="2018-07" db="EMBL/GenBank/DDBJ databases">
        <title>Genomic Encyclopedia of Type Strains, Phase III (KMG-III): the genomes of soil and plant-associated and newly described type strains.</title>
        <authorList>
            <person name="Whitman W."/>
        </authorList>
    </citation>
    <scope>NUCLEOTIDE SEQUENCE [LARGE SCALE GENOMIC DNA]</scope>
    <source>
        <strain evidence="2 3">CECT 8488</strain>
    </source>
</reference>